<gene>
    <name evidence="2" type="ORF">UCRPC4_g01572</name>
</gene>
<comment type="caution">
    <text evidence="2">The sequence shown here is derived from an EMBL/GenBank/DDBJ whole genome shotgun (WGS) entry which is preliminary data.</text>
</comment>
<dbReference type="OrthoDB" id="5345504at2759"/>
<name>A0A0G2HBQ2_PHACM</name>
<dbReference type="EMBL" id="LCWF01000037">
    <property type="protein sequence ID" value="KKY25990.1"/>
    <property type="molecule type" value="Genomic_DNA"/>
</dbReference>
<sequence>MMSSFEVGAHNGIKRPAPTEESEGEQRLSKRLHGLSLGNGLHLGSKHHERPVIPAHVPPPSRSPAEERMHLDDTKDKVYIHDLDAELAELEGNDEQNIDFLPDIEKKLAAFPSLLETKVLSPSEGQLVLYKPISFPDEIKHEQRKVIIQARRKAKEEEEKRKLQAGSEHIKAVNSVGDSGANAAQSTDMIDDDPDAMEIE</sequence>
<dbReference type="AlphaFoldDB" id="A0A0G2HBQ2"/>
<feature type="region of interest" description="Disordered" evidence="1">
    <location>
        <begin position="1"/>
        <end position="67"/>
    </location>
</feature>
<reference evidence="2 3" key="1">
    <citation type="submission" date="2015-05" db="EMBL/GenBank/DDBJ databases">
        <title>Distinctive expansion of gene families associated with plant cell wall degradation and secondary metabolism in the genomes of grapevine trunk pathogens.</title>
        <authorList>
            <person name="Lawrence D.P."/>
            <person name="Travadon R."/>
            <person name="Rolshausen P.E."/>
            <person name="Baumgartner K."/>
        </authorList>
    </citation>
    <scope>NUCLEOTIDE SEQUENCE [LARGE SCALE GENOMIC DNA]</scope>
    <source>
        <strain evidence="2">UCRPC4</strain>
    </source>
</reference>
<protein>
    <submittedName>
        <fullName evidence="2">Uncharacterized protein</fullName>
    </submittedName>
</protein>
<feature type="region of interest" description="Disordered" evidence="1">
    <location>
        <begin position="158"/>
        <end position="200"/>
    </location>
</feature>
<feature type="compositionally biased region" description="Acidic residues" evidence="1">
    <location>
        <begin position="189"/>
        <end position="200"/>
    </location>
</feature>
<evidence type="ECO:0000313" key="3">
    <source>
        <dbReference type="Proteomes" id="UP000053317"/>
    </source>
</evidence>
<evidence type="ECO:0000256" key="1">
    <source>
        <dbReference type="SAM" id="MobiDB-lite"/>
    </source>
</evidence>
<keyword evidence="3" id="KW-1185">Reference proteome</keyword>
<evidence type="ECO:0000313" key="2">
    <source>
        <dbReference type="EMBL" id="KKY25990.1"/>
    </source>
</evidence>
<feature type="compositionally biased region" description="Low complexity" evidence="1">
    <location>
        <begin position="34"/>
        <end position="43"/>
    </location>
</feature>
<accession>A0A0G2HBQ2</accession>
<organism evidence="2 3">
    <name type="scientific">Phaeomoniella chlamydospora</name>
    <name type="common">Phaeoacremonium chlamydosporum</name>
    <dbReference type="NCBI Taxonomy" id="158046"/>
    <lineage>
        <taxon>Eukaryota</taxon>
        <taxon>Fungi</taxon>
        <taxon>Dikarya</taxon>
        <taxon>Ascomycota</taxon>
        <taxon>Pezizomycotina</taxon>
        <taxon>Eurotiomycetes</taxon>
        <taxon>Chaetothyriomycetidae</taxon>
        <taxon>Phaeomoniellales</taxon>
        <taxon>Phaeomoniellaceae</taxon>
        <taxon>Phaeomoniella</taxon>
    </lineage>
</organism>
<dbReference type="Proteomes" id="UP000053317">
    <property type="component" value="Unassembled WGS sequence"/>
</dbReference>
<reference evidence="2 3" key="2">
    <citation type="submission" date="2015-05" db="EMBL/GenBank/DDBJ databases">
        <authorList>
            <person name="Morales-Cruz A."/>
            <person name="Amrine K.C."/>
            <person name="Cantu D."/>
        </authorList>
    </citation>
    <scope>NUCLEOTIDE SEQUENCE [LARGE SCALE GENOMIC DNA]</scope>
    <source>
        <strain evidence="2">UCRPC4</strain>
    </source>
</reference>
<proteinExistence type="predicted"/>
<dbReference type="InterPro" id="IPR046591">
    <property type="entry name" value="DUF6649"/>
</dbReference>
<dbReference type="Pfam" id="PF20354">
    <property type="entry name" value="DUF6649"/>
    <property type="match status" value="1"/>
</dbReference>